<evidence type="ECO:0000256" key="1">
    <source>
        <dbReference type="SAM" id="Phobius"/>
    </source>
</evidence>
<comment type="caution">
    <text evidence="2">The sequence shown here is derived from an EMBL/GenBank/DDBJ whole genome shotgun (WGS) entry which is preliminary data.</text>
</comment>
<evidence type="ECO:0000313" key="2">
    <source>
        <dbReference type="EMBL" id="MEQ2579916.1"/>
    </source>
</evidence>
<feature type="transmembrane region" description="Helical" evidence="1">
    <location>
        <begin position="77"/>
        <end position="98"/>
    </location>
</feature>
<evidence type="ECO:0000313" key="3">
    <source>
        <dbReference type="Proteomes" id="UP001470288"/>
    </source>
</evidence>
<dbReference type="Proteomes" id="UP001470288">
    <property type="component" value="Unassembled WGS sequence"/>
</dbReference>
<feature type="transmembrane region" description="Helical" evidence="1">
    <location>
        <begin position="15"/>
        <end position="34"/>
    </location>
</feature>
<sequence>MQDFFTIAKTDFLDTFQGAWIFPLLLIVLVFIFWKEKDGMRKLLLGVLPLLFLFIYWCPLTGMLFMKLLGENVYWRILWLILIAVLIPYGCCLLIGHLKGWLRQGAFLIGMAVIILCGTPLLKSEEFQASTNDYKIPQNVVAVCDLLPGNVHALVSNRLMPYIRLYDPSLTLEYGRNILTYNVREVDSPQAALYKATQEEEMDVAFVASLAKEEGCTFLVFSNSHMYSDNWESYGYKEYGHTDEFTIFVDTDYEEGQNTKKWEE</sequence>
<protein>
    <submittedName>
        <fullName evidence="2">Uncharacterized protein</fullName>
    </submittedName>
</protein>
<name>A0ABV1I407_9FIRM</name>
<dbReference type="EMBL" id="JBBMFC010000033">
    <property type="protein sequence ID" value="MEQ2579916.1"/>
    <property type="molecule type" value="Genomic_DNA"/>
</dbReference>
<reference evidence="2 3" key="1">
    <citation type="submission" date="2024-03" db="EMBL/GenBank/DDBJ databases">
        <title>Human intestinal bacterial collection.</title>
        <authorList>
            <person name="Pauvert C."/>
            <person name="Hitch T.C.A."/>
            <person name="Clavel T."/>
        </authorList>
    </citation>
    <scope>NUCLEOTIDE SEQUENCE [LARGE SCALE GENOMIC DNA]</scope>
    <source>
        <strain evidence="2 3">CLA-AA-H78B</strain>
    </source>
</reference>
<keyword evidence="1" id="KW-0472">Membrane</keyword>
<keyword evidence="3" id="KW-1185">Reference proteome</keyword>
<keyword evidence="1" id="KW-0812">Transmembrane</keyword>
<feature type="transmembrane region" description="Helical" evidence="1">
    <location>
        <begin position="105"/>
        <end position="122"/>
    </location>
</feature>
<organism evidence="2 3">
    <name type="scientific">Hominiventricola aquisgranensis</name>
    <dbReference type="NCBI Taxonomy" id="3133164"/>
    <lineage>
        <taxon>Bacteria</taxon>
        <taxon>Bacillati</taxon>
        <taxon>Bacillota</taxon>
        <taxon>Clostridia</taxon>
        <taxon>Lachnospirales</taxon>
        <taxon>Lachnospiraceae</taxon>
        <taxon>Hominiventricola</taxon>
    </lineage>
</organism>
<accession>A0ABV1I407</accession>
<gene>
    <name evidence="2" type="ORF">WMO62_13970</name>
</gene>
<proteinExistence type="predicted"/>
<feature type="transmembrane region" description="Helical" evidence="1">
    <location>
        <begin position="43"/>
        <end position="65"/>
    </location>
</feature>
<keyword evidence="1" id="KW-1133">Transmembrane helix</keyword>
<dbReference type="RefSeq" id="WP_349145059.1">
    <property type="nucleotide sequence ID" value="NZ_JBBMFC010000033.1"/>
</dbReference>